<dbReference type="InterPro" id="IPR014718">
    <property type="entry name" value="GH-type_carb-bd"/>
</dbReference>
<sequence>MFEVRSTSEDPSGTLVVEVGLCASDETRAVWDHEFDLIIRVELGTTLKTTLKTTNKGATPFSITTGLHTYFTISEIESISVTGLDGASYIDKVDSMSEKQQSGSITFTEEVDRIYNSDAACEIHDEGLNRIITIAKSGSQSTVVWNPWIDKSAGMTDLGNEDYHKFVCVETTNCGNDIVQIDAGETAEVYTDISCRPLLA</sequence>
<dbReference type="PANTHER" id="PTHR11122">
    <property type="entry name" value="APOSPORY-ASSOCIATED PROTEIN C-RELATED"/>
    <property type="match status" value="1"/>
</dbReference>
<accession>A0A7S3XNH6</accession>
<evidence type="ECO:0008006" key="2">
    <source>
        <dbReference type="Google" id="ProtNLM"/>
    </source>
</evidence>
<dbReference type="GO" id="GO:0030246">
    <property type="term" value="F:carbohydrate binding"/>
    <property type="evidence" value="ECO:0007669"/>
    <property type="project" value="InterPro"/>
</dbReference>
<dbReference type="GO" id="GO:0005975">
    <property type="term" value="P:carbohydrate metabolic process"/>
    <property type="evidence" value="ECO:0007669"/>
    <property type="project" value="InterPro"/>
</dbReference>
<dbReference type="PANTHER" id="PTHR11122:SF13">
    <property type="entry name" value="GLUCOSE-6-PHOSPHATE 1-EPIMERASE"/>
    <property type="match status" value="1"/>
</dbReference>
<proteinExistence type="predicted"/>
<reference evidence="1" key="1">
    <citation type="submission" date="2021-01" db="EMBL/GenBank/DDBJ databases">
        <authorList>
            <person name="Corre E."/>
            <person name="Pelletier E."/>
            <person name="Niang G."/>
            <person name="Scheremetjew M."/>
            <person name="Finn R."/>
            <person name="Kale V."/>
            <person name="Holt S."/>
            <person name="Cochrane G."/>
            <person name="Meng A."/>
            <person name="Brown T."/>
            <person name="Cohen L."/>
        </authorList>
    </citation>
    <scope>NUCLEOTIDE SEQUENCE</scope>
    <source>
        <strain evidence="1">CCMP3107</strain>
    </source>
</reference>
<name>A0A7S3XNH6_HETAK</name>
<evidence type="ECO:0000313" key="1">
    <source>
        <dbReference type="EMBL" id="CAE0626114.1"/>
    </source>
</evidence>
<dbReference type="InterPro" id="IPR008183">
    <property type="entry name" value="Aldose_1/G6P_1-epimerase"/>
</dbReference>
<dbReference type="Pfam" id="PF01263">
    <property type="entry name" value="Aldose_epim"/>
    <property type="match status" value="1"/>
</dbReference>
<dbReference type="InterPro" id="IPR011013">
    <property type="entry name" value="Gal_mutarotase_sf_dom"/>
</dbReference>
<dbReference type="AlphaFoldDB" id="A0A7S3XNH6"/>
<protein>
    <recommendedName>
        <fullName evidence="2">Glucose-6-phosphate 1-epimerase</fullName>
    </recommendedName>
</protein>
<dbReference type="EMBL" id="HBIU01011039">
    <property type="protein sequence ID" value="CAE0626114.1"/>
    <property type="molecule type" value="Transcribed_RNA"/>
</dbReference>
<dbReference type="GO" id="GO:0016853">
    <property type="term" value="F:isomerase activity"/>
    <property type="evidence" value="ECO:0007669"/>
    <property type="project" value="InterPro"/>
</dbReference>
<organism evidence="1">
    <name type="scientific">Heterosigma akashiwo</name>
    <name type="common">Chromophytic alga</name>
    <name type="synonym">Heterosigma carterae</name>
    <dbReference type="NCBI Taxonomy" id="2829"/>
    <lineage>
        <taxon>Eukaryota</taxon>
        <taxon>Sar</taxon>
        <taxon>Stramenopiles</taxon>
        <taxon>Ochrophyta</taxon>
        <taxon>Raphidophyceae</taxon>
        <taxon>Chattonellales</taxon>
        <taxon>Chattonellaceae</taxon>
        <taxon>Heterosigma</taxon>
    </lineage>
</organism>
<dbReference type="Gene3D" id="2.70.98.10">
    <property type="match status" value="1"/>
</dbReference>
<gene>
    <name evidence="1" type="ORF">HAKA00212_LOCUS4789</name>
</gene>
<dbReference type="SUPFAM" id="SSF74650">
    <property type="entry name" value="Galactose mutarotase-like"/>
    <property type="match status" value="1"/>
</dbReference>